<feature type="transmembrane region" description="Helical" evidence="1">
    <location>
        <begin position="12"/>
        <end position="34"/>
    </location>
</feature>
<keyword evidence="1" id="KW-1133">Transmembrane helix</keyword>
<feature type="transmembrane region" description="Helical" evidence="1">
    <location>
        <begin position="231"/>
        <end position="246"/>
    </location>
</feature>
<dbReference type="InterPro" id="IPR029468">
    <property type="entry name" value="O-ag_pol_Wzy"/>
</dbReference>
<dbReference type="RefSeq" id="WP_276507737.1">
    <property type="nucleotide sequence ID" value="NZ_CP120353.1"/>
</dbReference>
<feature type="transmembrane region" description="Helical" evidence="1">
    <location>
        <begin position="73"/>
        <end position="91"/>
    </location>
</feature>
<sequence length="489" mass="56194">MKALVSVKKLNASVIFLMLNLWLYFPVVFMINATLLGSEIGLFSLSWLGNLVLISYCYIYYKSNHEIFTPFNILALFMALFNWGQCIMWSLGIHTDTEIGTGELYSNYRMPTPSEIMNGQMFTIVMMAFFLCGALFANSVISKKERHRISDAKEMKVLYRFSKYVSFLVVPLTFYRIFQALVISFTHGYAALYYGDYNIARGWLTQVEYIFFPVLVGLLIGSNYAKSTRRNVYIILGVYMILYFISGERGNWLYKLILLIWLEHKFYRPINAKIIAKWSVFIILGLYLVYGMIELRNTSLSSVTFDEMLDVVSLEKFPLVSAFFEMGGNMSIIIILLIEGSDIWNNYNTYLAAIIGMPATFWLEDFGIKFTYLENWFSQDFLEILWGSGFSFVGEAFLNGGKYFAFIYVVILGFFISTVTRVDNKIDRNNGIAIAFVVTSCNAFTTMMRGSCHSSFKAWFLGSIIYLGCVILISKSTNFRVKNRSIINK</sequence>
<dbReference type="AlphaFoldDB" id="A0AAX3QWP7"/>
<gene>
    <name evidence="2" type="primary">wzy</name>
    <name evidence="2" type="ORF">P2T59_10235</name>
</gene>
<reference evidence="2" key="1">
    <citation type="submission" date="2023-03" db="EMBL/GenBank/DDBJ databases">
        <title>Parabacteroides distasonis, a bacteria resistant against UC.</title>
        <authorList>
            <person name="Dai W."/>
        </authorList>
    </citation>
    <scope>NUCLEOTIDE SEQUENCE</scope>
    <source>
        <strain evidence="2">F1-28</strain>
    </source>
</reference>
<feature type="transmembrane region" description="Helical" evidence="1">
    <location>
        <begin position="456"/>
        <end position="474"/>
    </location>
</feature>
<feature type="transmembrane region" description="Helical" evidence="1">
    <location>
        <begin position="274"/>
        <end position="293"/>
    </location>
</feature>
<evidence type="ECO:0000313" key="2">
    <source>
        <dbReference type="EMBL" id="WET66344.1"/>
    </source>
</evidence>
<feature type="transmembrane region" description="Helical" evidence="1">
    <location>
        <begin position="432"/>
        <end position="450"/>
    </location>
</feature>
<feature type="transmembrane region" description="Helical" evidence="1">
    <location>
        <begin position="121"/>
        <end position="141"/>
    </location>
</feature>
<proteinExistence type="predicted"/>
<dbReference type="Pfam" id="PF14296">
    <property type="entry name" value="O-ag_pol_Wzy"/>
    <property type="match status" value="1"/>
</dbReference>
<evidence type="ECO:0000313" key="3">
    <source>
        <dbReference type="Proteomes" id="UP001221009"/>
    </source>
</evidence>
<dbReference type="Proteomes" id="UP001221009">
    <property type="component" value="Chromosome"/>
</dbReference>
<feature type="transmembrane region" description="Helical" evidence="1">
    <location>
        <begin position="40"/>
        <end position="61"/>
    </location>
</feature>
<dbReference type="EMBL" id="CP120353">
    <property type="protein sequence ID" value="WET66344.1"/>
    <property type="molecule type" value="Genomic_DNA"/>
</dbReference>
<feature type="transmembrane region" description="Helical" evidence="1">
    <location>
        <begin position="203"/>
        <end position="224"/>
    </location>
</feature>
<name>A0AAX3QWP7_PARDI</name>
<keyword evidence="1" id="KW-0472">Membrane</keyword>
<feature type="transmembrane region" description="Helical" evidence="1">
    <location>
        <begin position="317"/>
        <end position="338"/>
    </location>
</feature>
<feature type="transmembrane region" description="Helical" evidence="1">
    <location>
        <begin position="161"/>
        <end position="183"/>
    </location>
</feature>
<organism evidence="2 3">
    <name type="scientific">Parabacteroides distasonis</name>
    <dbReference type="NCBI Taxonomy" id="823"/>
    <lineage>
        <taxon>Bacteria</taxon>
        <taxon>Pseudomonadati</taxon>
        <taxon>Bacteroidota</taxon>
        <taxon>Bacteroidia</taxon>
        <taxon>Bacteroidales</taxon>
        <taxon>Tannerellaceae</taxon>
        <taxon>Parabacteroides</taxon>
    </lineage>
</organism>
<feature type="transmembrane region" description="Helical" evidence="1">
    <location>
        <begin position="403"/>
        <end position="420"/>
    </location>
</feature>
<evidence type="ECO:0000256" key="1">
    <source>
        <dbReference type="SAM" id="Phobius"/>
    </source>
</evidence>
<protein>
    <submittedName>
        <fullName evidence="2">O-antigen polysaccharide polymerase Wzy</fullName>
    </submittedName>
</protein>
<accession>A0AAX3QWP7</accession>
<keyword evidence="1" id="KW-0812">Transmembrane</keyword>